<keyword evidence="2" id="KW-1185">Reference proteome</keyword>
<proteinExistence type="predicted"/>
<organism evidence="1 2">
    <name type="scientific">Popillia japonica</name>
    <name type="common">Japanese beetle</name>
    <dbReference type="NCBI Taxonomy" id="7064"/>
    <lineage>
        <taxon>Eukaryota</taxon>
        <taxon>Metazoa</taxon>
        <taxon>Ecdysozoa</taxon>
        <taxon>Arthropoda</taxon>
        <taxon>Hexapoda</taxon>
        <taxon>Insecta</taxon>
        <taxon>Pterygota</taxon>
        <taxon>Neoptera</taxon>
        <taxon>Endopterygota</taxon>
        <taxon>Coleoptera</taxon>
        <taxon>Polyphaga</taxon>
        <taxon>Scarabaeiformia</taxon>
        <taxon>Scarabaeidae</taxon>
        <taxon>Rutelinae</taxon>
        <taxon>Popillia</taxon>
    </lineage>
</organism>
<dbReference type="Proteomes" id="UP001458880">
    <property type="component" value="Unassembled WGS sequence"/>
</dbReference>
<dbReference type="AlphaFoldDB" id="A0AAW1K364"/>
<evidence type="ECO:0000313" key="2">
    <source>
        <dbReference type="Proteomes" id="UP001458880"/>
    </source>
</evidence>
<reference evidence="1 2" key="1">
    <citation type="journal article" date="2024" name="BMC Genomics">
        <title>De novo assembly and annotation of Popillia japonica's genome with initial clues to its potential as an invasive pest.</title>
        <authorList>
            <person name="Cucini C."/>
            <person name="Boschi S."/>
            <person name="Funari R."/>
            <person name="Cardaioli E."/>
            <person name="Iannotti N."/>
            <person name="Marturano G."/>
            <person name="Paoli F."/>
            <person name="Bruttini M."/>
            <person name="Carapelli A."/>
            <person name="Frati F."/>
            <person name="Nardi F."/>
        </authorList>
    </citation>
    <scope>NUCLEOTIDE SEQUENCE [LARGE SCALE GENOMIC DNA]</scope>
    <source>
        <strain evidence="1">DMR45628</strain>
    </source>
</reference>
<accession>A0AAW1K364</accession>
<dbReference type="EMBL" id="JASPKY010000275">
    <property type="protein sequence ID" value="KAK9711699.1"/>
    <property type="molecule type" value="Genomic_DNA"/>
</dbReference>
<name>A0AAW1K364_POPJA</name>
<gene>
    <name evidence="1" type="ORF">QE152_g25316</name>
</gene>
<comment type="caution">
    <text evidence="1">The sequence shown here is derived from an EMBL/GenBank/DDBJ whole genome shotgun (WGS) entry which is preliminary data.</text>
</comment>
<sequence length="75" mass="8742">MTKFLTQRELEAALEEVVKDIENETHDVQAINIPPDVDEQTDEENIDDDNLNQQLLENVDIWTNKLTKKILMMTT</sequence>
<protein>
    <submittedName>
        <fullName evidence="1">Uncharacterized protein</fullName>
    </submittedName>
</protein>
<evidence type="ECO:0000313" key="1">
    <source>
        <dbReference type="EMBL" id="KAK9711699.1"/>
    </source>
</evidence>